<organism evidence="2 3">
    <name type="scientific">Piscirickettsia salmonis</name>
    <dbReference type="NCBI Taxonomy" id="1238"/>
    <lineage>
        <taxon>Bacteria</taxon>
        <taxon>Pseudomonadati</taxon>
        <taxon>Pseudomonadota</taxon>
        <taxon>Gammaproteobacteria</taxon>
        <taxon>Thiotrichales</taxon>
        <taxon>Piscirickettsiaceae</taxon>
        <taxon>Piscirickettsia</taxon>
    </lineage>
</organism>
<dbReference type="PANTHER" id="PTHR46889:SF4">
    <property type="entry name" value="TRANSPOSASE INSO FOR INSERTION SEQUENCE ELEMENT IS911B-RELATED"/>
    <property type="match status" value="1"/>
</dbReference>
<dbReference type="AlphaFoldDB" id="A0AAC8VH72"/>
<gene>
    <name evidence="2" type="ORF">KU39_1118</name>
</gene>
<dbReference type="InterPro" id="IPR012337">
    <property type="entry name" value="RNaseH-like_sf"/>
</dbReference>
<dbReference type="PANTHER" id="PTHR46889">
    <property type="entry name" value="TRANSPOSASE INSF FOR INSERTION SEQUENCE IS3B-RELATED"/>
    <property type="match status" value="1"/>
</dbReference>
<dbReference type="Gene3D" id="3.30.420.10">
    <property type="entry name" value="Ribonuclease H-like superfamily/Ribonuclease H"/>
    <property type="match status" value="1"/>
</dbReference>
<accession>A0AAC8VH72</accession>
<evidence type="ECO:0000313" key="2">
    <source>
        <dbReference type="EMBL" id="ALB22301.1"/>
    </source>
</evidence>
<protein>
    <submittedName>
        <fullName evidence="2">Transposase</fullName>
    </submittedName>
</protein>
<name>A0AAC8VH72_PISSA</name>
<dbReference type="InterPro" id="IPR036397">
    <property type="entry name" value="RNaseH_sf"/>
</dbReference>
<dbReference type="EMBL" id="CP012508">
    <property type="protein sequence ID" value="ALB22301.1"/>
    <property type="molecule type" value="Genomic_DNA"/>
</dbReference>
<dbReference type="GO" id="GO:0003676">
    <property type="term" value="F:nucleic acid binding"/>
    <property type="evidence" value="ECO:0007669"/>
    <property type="project" value="InterPro"/>
</dbReference>
<dbReference type="SUPFAM" id="SSF53098">
    <property type="entry name" value="Ribonuclease H-like"/>
    <property type="match status" value="1"/>
</dbReference>
<evidence type="ECO:0000313" key="3">
    <source>
        <dbReference type="Proteomes" id="UP000029558"/>
    </source>
</evidence>
<evidence type="ECO:0000259" key="1">
    <source>
        <dbReference type="Pfam" id="PF13333"/>
    </source>
</evidence>
<dbReference type="InterPro" id="IPR001584">
    <property type="entry name" value="Integrase_cat-core"/>
</dbReference>
<dbReference type="RefSeq" id="WP_017377787.1">
    <property type="nucleotide sequence ID" value="NZ_CP013786.1"/>
</dbReference>
<dbReference type="InterPro" id="IPR050900">
    <property type="entry name" value="Transposase_IS3/IS150/IS904"/>
</dbReference>
<proteinExistence type="predicted"/>
<feature type="domain" description="Integrase catalytic" evidence="1">
    <location>
        <begin position="14"/>
        <end position="69"/>
    </location>
</feature>
<reference evidence="2 3" key="1">
    <citation type="journal article" date="2014" name="Genome Announc.">
        <title>Comparative Genome Analysis of Two Isolates of the Fish Pathogen Piscirickettsia salmonis from Different Hosts Reveals Major Differences in Virulence-Associated Secretion Systems.</title>
        <authorList>
            <person name="Bohle H."/>
            <person name="Henriquez P."/>
            <person name="Grothusen H."/>
            <person name="Navas E."/>
            <person name="Sandoval A."/>
            <person name="Bustamante F."/>
            <person name="Bustos P."/>
            <person name="Mancilla M."/>
        </authorList>
    </citation>
    <scope>NUCLEOTIDE SEQUENCE [LARGE SCALE GENOMIC DNA]</scope>
    <source>
        <strain evidence="3">B1-32597</strain>
    </source>
</reference>
<dbReference type="Pfam" id="PF13333">
    <property type="entry name" value="rve_2"/>
    <property type="match status" value="1"/>
</dbReference>
<dbReference type="GO" id="GO:0015074">
    <property type="term" value="P:DNA integration"/>
    <property type="evidence" value="ECO:0007669"/>
    <property type="project" value="InterPro"/>
</dbReference>
<sequence>MSSVGACVDNAVVERFFGSLKHEWLLNVIHLTRDTMKEDVEAYIRYYNHDRLHTANGNLSPINFEKSQLKVSNMT</sequence>
<dbReference type="Proteomes" id="UP000029558">
    <property type="component" value="Chromosome"/>
</dbReference>